<protein>
    <submittedName>
        <fullName evidence="5">Uncharacterized protein</fullName>
    </submittedName>
</protein>
<reference evidence="6" key="1">
    <citation type="submission" date="2015-02" db="EMBL/GenBank/DDBJ databases">
        <title>Genome sequencing for Strongylocentrotus purpuratus.</title>
        <authorList>
            <person name="Murali S."/>
            <person name="Liu Y."/>
            <person name="Vee V."/>
            <person name="English A."/>
            <person name="Wang M."/>
            <person name="Skinner E."/>
            <person name="Han Y."/>
            <person name="Muzny D.M."/>
            <person name="Worley K.C."/>
            <person name="Gibbs R.A."/>
        </authorList>
    </citation>
    <scope>NUCLEOTIDE SEQUENCE</scope>
</reference>
<dbReference type="PANTHER" id="PTHR24141:SF1">
    <property type="entry name" value="2-5A-DEPENDENT RIBONUCLEASE"/>
    <property type="match status" value="1"/>
</dbReference>
<keyword evidence="6" id="KW-1185">Reference proteome</keyword>
<name>A0A7M7P5A0_STRPU</name>
<dbReference type="OMA" id="CQESTEK"/>
<evidence type="ECO:0000256" key="1">
    <source>
        <dbReference type="ARBA" id="ARBA00022737"/>
    </source>
</evidence>
<dbReference type="InterPro" id="IPR036770">
    <property type="entry name" value="Ankyrin_rpt-contain_sf"/>
</dbReference>
<keyword evidence="2 3" id="KW-0040">ANK repeat</keyword>
<dbReference type="Gene3D" id="2.60.220.30">
    <property type="match status" value="1"/>
</dbReference>
<dbReference type="Gene3D" id="1.25.40.20">
    <property type="entry name" value="Ankyrin repeat-containing domain"/>
    <property type="match status" value="2"/>
</dbReference>
<dbReference type="AlphaFoldDB" id="A0A7M7P5A0"/>
<dbReference type="PRINTS" id="PR01415">
    <property type="entry name" value="ANKYRIN"/>
</dbReference>
<dbReference type="PANTHER" id="PTHR24141">
    <property type="entry name" value="2-5A-DEPENDENT RIBONUCLEASE"/>
    <property type="match status" value="1"/>
</dbReference>
<feature type="repeat" description="ANK" evidence="3">
    <location>
        <begin position="17"/>
        <end position="49"/>
    </location>
</feature>
<dbReference type="EnsemblMetazoa" id="XM_030988199">
    <property type="protein sequence ID" value="XP_030844059"/>
    <property type="gene ID" value="LOC755538"/>
</dbReference>
<evidence type="ECO:0000256" key="2">
    <source>
        <dbReference type="ARBA" id="ARBA00023043"/>
    </source>
</evidence>
<proteinExistence type="predicted"/>
<feature type="repeat" description="ANK" evidence="3">
    <location>
        <begin position="114"/>
        <end position="146"/>
    </location>
</feature>
<dbReference type="SUPFAM" id="SSF48403">
    <property type="entry name" value="Ankyrin repeat"/>
    <property type="match status" value="1"/>
</dbReference>
<dbReference type="SMART" id="SM00248">
    <property type="entry name" value="ANK"/>
    <property type="match status" value="5"/>
</dbReference>
<dbReference type="OrthoDB" id="10254927at2759"/>
<accession>A0A7M7P5A0</accession>
<feature type="repeat" description="ANK" evidence="3">
    <location>
        <begin position="50"/>
        <end position="82"/>
    </location>
</feature>
<reference evidence="5" key="2">
    <citation type="submission" date="2021-01" db="UniProtKB">
        <authorList>
            <consortium name="EnsemblMetazoa"/>
        </authorList>
    </citation>
    <scope>IDENTIFICATION</scope>
</reference>
<sequence>MEFLISQEADVNEGDNDGRTALHIASQKGHLDVTKYLITQEAEVNKGDNDCLTPLHHAVQNGNIDVVQVLLAGGARSDTEDIHGHTPLQLCSSLGYQSIADLFIDRSNYKLAQNDLTDIHLAIQHGNTSIIEKLVSEGADLNVQSTDGQTCLHEAIRLCYKSVNTVQKTDSLRKISDEYYKGELSPEKALVFYLLENGAKSDVRDTAGKLPIQYAKDEVIKQMILSRLPSLEEIHSYRDSGKGDALLNTEPAGTSQALAEESDQRTMEAEMNDYDNLPAKAQSDGTYSEEPIDHALGELTGLDFPRKIEAVQGPTGGQTMKQEPSATNVQPLPDDTSSANQVGEKVHWDLLTESPRELTLQDNEVVISCGIRFSPSGVKLSETIKVTLDHNAHFTNPRRAEVVFYTRNKDSTTFVRIPASTDGCPARCDVRSKDLDLYVDHFSDWWIVALITRYFIGKRVQCTPYIRPPVTKGFTHLVLLCITDDLLDVVRVRQR</sequence>
<evidence type="ECO:0000313" key="6">
    <source>
        <dbReference type="Proteomes" id="UP000007110"/>
    </source>
</evidence>
<feature type="region of interest" description="Disordered" evidence="4">
    <location>
        <begin position="314"/>
        <end position="339"/>
    </location>
</feature>
<dbReference type="KEGG" id="spu:755538"/>
<dbReference type="Pfam" id="PF12796">
    <property type="entry name" value="Ank_2"/>
    <property type="match status" value="2"/>
</dbReference>
<dbReference type="GO" id="GO:0003723">
    <property type="term" value="F:RNA binding"/>
    <property type="evidence" value="ECO:0000318"/>
    <property type="project" value="GO_Central"/>
</dbReference>
<dbReference type="GO" id="GO:0006396">
    <property type="term" value="P:RNA processing"/>
    <property type="evidence" value="ECO:0000318"/>
    <property type="project" value="GO_Central"/>
</dbReference>
<keyword evidence="1" id="KW-0677">Repeat</keyword>
<feature type="compositionally biased region" description="Polar residues" evidence="4">
    <location>
        <begin position="317"/>
        <end position="339"/>
    </location>
</feature>
<dbReference type="GeneID" id="755538"/>
<dbReference type="PROSITE" id="PS50088">
    <property type="entry name" value="ANK_REPEAT"/>
    <property type="match status" value="3"/>
</dbReference>
<dbReference type="InterPro" id="IPR002110">
    <property type="entry name" value="Ankyrin_rpt"/>
</dbReference>
<dbReference type="InParanoid" id="A0A7M7P5A0"/>
<dbReference type="GO" id="GO:0004540">
    <property type="term" value="F:RNA nuclease activity"/>
    <property type="evidence" value="ECO:0000318"/>
    <property type="project" value="GO_Central"/>
</dbReference>
<dbReference type="Proteomes" id="UP000007110">
    <property type="component" value="Unassembled WGS sequence"/>
</dbReference>
<evidence type="ECO:0000256" key="4">
    <source>
        <dbReference type="SAM" id="MobiDB-lite"/>
    </source>
</evidence>
<organism evidence="5 6">
    <name type="scientific">Strongylocentrotus purpuratus</name>
    <name type="common">Purple sea urchin</name>
    <dbReference type="NCBI Taxonomy" id="7668"/>
    <lineage>
        <taxon>Eukaryota</taxon>
        <taxon>Metazoa</taxon>
        <taxon>Echinodermata</taxon>
        <taxon>Eleutherozoa</taxon>
        <taxon>Echinozoa</taxon>
        <taxon>Echinoidea</taxon>
        <taxon>Euechinoidea</taxon>
        <taxon>Echinacea</taxon>
        <taxon>Camarodonta</taxon>
        <taxon>Echinidea</taxon>
        <taxon>Strongylocentrotidae</taxon>
        <taxon>Strongylocentrotus</taxon>
    </lineage>
</organism>
<dbReference type="RefSeq" id="XP_030844059.1">
    <property type="nucleotide sequence ID" value="XM_030988199.1"/>
</dbReference>
<evidence type="ECO:0000313" key="5">
    <source>
        <dbReference type="EnsemblMetazoa" id="XP_030844059"/>
    </source>
</evidence>
<dbReference type="Pfam" id="PF00023">
    <property type="entry name" value="Ank"/>
    <property type="match status" value="1"/>
</dbReference>
<dbReference type="PROSITE" id="PS50297">
    <property type="entry name" value="ANK_REP_REGION"/>
    <property type="match status" value="3"/>
</dbReference>
<evidence type="ECO:0000256" key="3">
    <source>
        <dbReference type="PROSITE-ProRule" id="PRU00023"/>
    </source>
</evidence>